<dbReference type="Pfam" id="PF01381">
    <property type="entry name" value="HTH_3"/>
    <property type="match status" value="1"/>
</dbReference>
<gene>
    <name evidence="4" type="ORF">JEQ47_09110</name>
</gene>
<feature type="domain" description="HTH cro/C1-type" evidence="3">
    <location>
        <begin position="36"/>
        <end position="77"/>
    </location>
</feature>
<dbReference type="NCBIfam" id="TIGR02607">
    <property type="entry name" value="antidote_HigA"/>
    <property type="match status" value="1"/>
</dbReference>
<evidence type="ECO:0000256" key="2">
    <source>
        <dbReference type="SAM" id="MobiDB-lite"/>
    </source>
</evidence>
<dbReference type="PANTHER" id="PTHR36924:SF1">
    <property type="entry name" value="ANTITOXIN HIGA-1"/>
    <property type="match status" value="1"/>
</dbReference>
<reference evidence="4" key="1">
    <citation type="submission" date="2020-12" db="EMBL/GenBank/DDBJ databases">
        <title>Devosia sp. MSA67 isolated from Mo River.</title>
        <authorList>
            <person name="Ma F."/>
            <person name="Zi Z."/>
        </authorList>
    </citation>
    <scope>NUCLEOTIDE SEQUENCE</scope>
    <source>
        <strain evidence="4">MSA67</strain>
    </source>
</reference>
<dbReference type="RefSeq" id="WP_198876094.1">
    <property type="nucleotide sequence ID" value="NZ_JAEKMH010000002.1"/>
</dbReference>
<dbReference type="SUPFAM" id="SSF47413">
    <property type="entry name" value="lambda repressor-like DNA-binding domains"/>
    <property type="match status" value="1"/>
</dbReference>
<evidence type="ECO:0000259" key="3">
    <source>
        <dbReference type="Pfam" id="PF01381"/>
    </source>
</evidence>
<dbReference type="AlphaFoldDB" id="A0A934ML80"/>
<proteinExistence type="predicted"/>
<dbReference type="Proteomes" id="UP000602124">
    <property type="component" value="Unassembled WGS sequence"/>
</dbReference>
<protein>
    <submittedName>
        <fullName evidence="4">HigA family addiction module antidote protein</fullName>
    </submittedName>
</protein>
<keyword evidence="1" id="KW-0238">DNA-binding</keyword>
<evidence type="ECO:0000313" key="5">
    <source>
        <dbReference type="Proteomes" id="UP000602124"/>
    </source>
</evidence>
<accession>A0A934ML80</accession>
<dbReference type="CDD" id="cd00093">
    <property type="entry name" value="HTH_XRE"/>
    <property type="match status" value="1"/>
</dbReference>
<organism evidence="4 5">
    <name type="scientific">Devosia sediminis</name>
    <dbReference type="NCBI Taxonomy" id="2798801"/>
    <lineage>
        <taxon>Bacteria</taxon>
        <taxon>Pseudomonadati</taxon>
        <taxon>Pseudomonadota</taxon>
        <taxon>Alphaproteobacteria</taxon>
        <taxon>Hyphomicrobiales</taxon>
        <taxon>Devosiaceae</taxon>
        <taxon>Devosia</taxon>
    </lineage>
</organism>
<dbReference type="InterPro" id="IPR010982">
    <property type="entry name" value="Lambda_DNA-bd_dom_sf"/>
</dbReference>
<dbReference type="InterPro" id="IPR001387">
    <property type="entry name" value="Cro/C1-type_HTH"/>
</dbReference>
<feature type="region of interest" description="Disordered" evidence="2">
    <location>
        <begin position="1"/>
        <end position="22"/>
    </location>
</feature>
<sequence>MSTSNSITESIRAERGDWCPPHPGELLAEDVIPATGKSKAEIARLLGISRQHLHDILSERKPVSPEMAVRLGKLFGNGPRLWIGMQVAFDTWHAERNVDVSQIPTLPPQTEAAE</sequence>
<evidence type="ECO:0000313" key="4">
    <source>
        <dbReference type="EMBL" id="MBJ3784875.1"/>
    </source>
</evidence>
<dbReference type="GO" id="GO:0003677">
    <property type="term" value="F:DNA binding"/>
    <property type="evidence" value="ECO:0007669"/>
    <property type="project" value="UniProtKB-KW"/>
</dbReference>
<keyword evidence="5" id="KW-1185">Reference proteome</keyword>
<dbReference type="Gene3D" id="1.10.260.40">
    <property type="entry name" value="lambda repressor-like DNA-binding domains"/>
    <property type="match status" value="1"/>
</dbReference>
<dbReference type="PANTHER" id="PTHR36924">
    <property type="entry name" value="ANTITOXIN HIGA-1"/>
    <property type="match status" value="1"/>
</dbReference>
<name>A0A934ML80_9HYPH</name>
<evidence type="ECO:0000256" key="1">
    <source>
        <dbReference type="ARBA" id="ARBA00023125"/>
    </source>
</evidence>
<dbReference type="EMBL" id="JAEKMH010000002">
    <property type="protein sequence ID" value="MBJ3784875.1"/>
    <property type="molecule type" value="Genomic_DNA"/>
</dbReference>
<dbReference type="InterPro" id="IPR013430">
    <property type="entry name" value="Toxin_antidote_HigA"/>
</dbReference>
<comment type="caution">
    <text evidence="4">The sequence shown here is derived from an EMBL/GenBank/DDBJ whole genome shotgun (WGS) entry which is preliminary data.</text>
</comment>